<accession>A0A939PNY9</accession>
<keyword evidence="1" id="KW-0805">Transcription regulation</keyword>
<keyword evidence="2" id="KW-0238">DNA-binding</keyword>
<protein>
    <submittedName>
        <fullName evidence="5">FadR family transcriptional regulator</fullName>
    </submittedName>
</protein>
<dbReference type="InterPro" id="IPR036390">
    <property type="entry name" value="WH_DNA-bd_sf"/>
</dbReference>
<dbReference type="InterPro" id="IPR000524">
    <property type="entry name" value="Tscrpt_reg_HTH_GntR"/>
</dbReference>
<organism evidence="5 6">
    <name type="scientific">Actinomadura barringtoniae</name>
    <dbReference type="NCBI Taxonomy" id="1427535"/>
    <lineage>
        <taxon>Bacteria</taxon>
        <taxon>Bacillati</taxon>
        <taxon>Actinomycetota</taxon>
        <taxon>Actinomycetes</taxon>
        <taxon>Streptosporangiales</taxon>
        <taxon>Thermomonosporaceae</taxon>
        <taxon>Actinomadura</taxon>
    </lineage>
</organism>
<dbReference type="Gene3D" id="1.20.120.530">
    <property type="entry name" value="GntR ligand-binding domain-like"/>
    <property type="match status" value="1"/>
</dbReference>
<dbReference type="PRINTS" id="PR00035">
    <property type="entry name" value="HTHGNTR"/>
</dbReference>
<dbReference type="SMART" id="SM00345">
    <property type="entry name" value="HTH_GNTR"/>
    <property type="match status" value="1"/>
</dbReference>
<evidence type="ECO:0000256" key="2">
    <source>
        <dbReference type="ARBA" id="ARBA00023125"/>
    </source>
</evidence>
<comment type="caution">
    <text evidence="5">The sequence shown here is derived from an EMBL/GenBank/DDBJ whole genome shotgun (WGS) entry which is preliminary data.</text>
</comment>
<dbReference type="GO" id="GO:0003677">
    <property type="term" value="F:DNA binding"/>
    <property type="evidence" value="ECO:0007669"/>
    <property type="project" value="UniProtKB-KW"/>
</dbReference>
<evidence type="ECO:0000256" key="3">
    <source>
        <dbReference type="ARBA" id="ARBA00023163"/>
    </source>
</evidence>
<dbReference type="SUPFAM" id="SSF46785">
    <property type="entry name" value="Winged helix' DNA-binding domain"/>
    <property type="match status" value="1"/>
</dbReference>
<evidence type="ECO:0000256" key="1">
    <source>
        <dbReference type="ARBA" id="ARBA00023015"/>
    </source>
</evidence>
<dbReference type="RefSeq" id="WP_208263957.1">
    <property type="nucleotide sequence ID" value="NZ_JAGEOJ010000041.1"/>
</dbReference>
<keyword evidence="3" id="KW-0804">Transcription</keyword>
<dbReference type="InterPro" id="IPR011711">
    <property type="entry name" value="GntR_C"/>
</dbReference>
<dbReference type="PANTHER" id="PTHR43537:SF5">
    <property type="entry name" value="UXU OPERON TRANSCRIPTIONAL REGULATOR"/>
    <property type="match status" value="1"/>
</dbReference>
<dbReference type="InterPro" id="IPR008920">
    <property type="entry name" value="TF_FadR/GntR_C"/>
</dbReference>
<dbReference type="PROSITE" id="PS50949">
    <property type="entry name" value="HTH_GNTR"/>
    <property type="match status" value="1"/>
</dbReference>
<dbReference type="SMART" id="SM00895">
    <property type="entry name" value="FCD"/>
    <property type="match status" value="1"/>
</dbReference>
<dbReference type="GO" id="GO:0003700">
    <property type="term" value="F:DNA-binding transcription factor activity"/>
    <property type="evidence" value="ECO:0007669"/>
    <property type="project" value="InterPro"/>
</dbReference>
<dbReference type="Pfam" id="PF07729">
    <property type="entry name" value="FCD"/>
    <property type="match status" value="1"/>
</dbReference>
<sequence>MTAKYEAPDGLSQFTAVRRTSPTQQVREQLLEAIERGDIAPGAILPSERVLCETFGVSRVSVREALAGLEAMKIIEIRHGRGAFVRRSINEQYAEPFAKYLELHRDELIELNKVRGALDELAAAEVAEHATEEGLAEIERAAAAFAAAASADQPNIAEVSRLDVEFHLSIARATGGELLPRLLGELNDVMTESRPATFSHEGQLARSIKDHQAVVAALRSRDAAKARKTMQKHMAAIRDWYEDLPAKPGKGDEA</sequence>
<name>A0A939PNY9_9ACTN</name>
<dbReference type="CDD" id="cd07377">
    <property type="entry name" value="WHTH_GntR"/>
    <property type="match status" value="1"/>
</dbReference>
<keyword evidence="6" id="KW-1185">Reference proteome</keyword>
<dbReference type="Gene3D" id="1.10.10.10">
    <property type="entry name" value="Winged helix-like DNA-binding domain superfamily/Winged helix DNA-binding domain"/>
    <property type="match status" value="1"/>
</dbReference>
<dbReference type="Pfam" id="PF00392">
    <property type="entry name" value="GntR"/>
    <property type="match status" value="1"/>
</dbReference>
<reference evidence="5" key="1">
    <citation type="submission" date="2021-03" db="EMBL/GenBank/DDBJ databases">
        <authorList>
            <person name="Kanchanasin P."/>
            <person name="Saeng-In P."/>
            <person name="Phongsopitanun W."/>
            <person name="Yuki M."/>
            <person name="Kudo T."/>
            <person name="Ohkuma M."/>
            <person name="Tanasupawat S."/>
        </authorList>
    </citation>
    <scope>NUCLEOTIDE SEQUENCE</scope>
    <source>
        <strain evidence="5">GKU 128</strain>
    </source>
</reference>
<feature type="domain" description="HTH gntR-type" evidence="4">
    <location>
        <begin position="20"/>
        <end position="88"/>
    </location>
</feature>
<evidence type="ECO:0000259" key="4">
    <source>
        <dbReference type="PROSITE" id="PS50949"/>
    </source>
</evidence>
<dbReference type="SUPFAM" id="SSF48008">
    <property type="entry name" value="GntR ligand-binding domain-like"/>
    <property type="match status" value="1"/>
</dbReference>
<dbReference type="Proteomes" id="UP000669179">
    <property type="component" value="Unassembled WGS sequence"/>
</dbReference>
<gene>
    <name evidence="5" type="ORF">J4573_52275</name>
</gene>
<proteinExistence type="predicted"/>
<evidence type="ECO:0000313" key="5">
    <source>
        <dbReference type="EMBL" id="MBO2455735.1"/>
    </source>
</evidence>
<dbReference type="EMBL" id="JAGEOJ010000041">
    <property type="protein sequence ID" value="MBO2455735.1"/>
    <property type="molecule type" value="Genomic_DNA"/>
</dbReference>
<dbReference type="AlphaFoldDB" id="A0A939PNY9"/>
<dbReference type="InterPro" id="IPR036388">
    <property type="entry name" value="WH-like_DNA-bd_sf"/>
</dbReference>
<evidence type="ECO:0000313" key="6">
    <source>
        <dbReference type="Proteomes" id="UP000669179"/>
    </source>
</evidence>
<dbReference type="PANTHER" id="PTHR43537">
    <property type="entry name" value="TRANSCRIPTIONAL REGULATOR, GNTR FAMILY"/>
    <property type="match status" value="1"/>
</dbReference>